<dbReference type="Pfam" id="PF00454">
    <property type="entry name" value="PI3_PI4_kinase"/>
    <property type="match status" value="1"/>
</dbReference>
<evidence type="ECO:0000256" key="2">
    <source>
        <dbReference type="ARBA" id="ARBA00022679"/>
    </source>
</evidence>
<evidence type="ECO:0000313" key="8">
    <source>
        <dbReference type="EMBL" id="CAD8466275.1"/>
    </source>
</evidence>
<evidence type="ECO:0000256" key="1">
    <source>
        <dbReference type="ARBA" id="ARBA00008941"/>
    </source>
</evidence>
<sequence length="715" mass="77418">MEERSADPILQRRQHGQGATNAKRQMIKVTVQPGGHQIKLRIWSSTLEVKQQMGARLQGHVSWMRLLHNNVELLNSQLLIDLVPNVKPPRGRGSRDSSGGQGSPSRSLTFWLKVQNPHDFDSGSYLHTWGIGTNAAGAAGEQLLTRAQQGLQIGLAPQLSLEGSGGTYLLRDTQKRPVAAFKPRDEEPFAPNNPRGLAGKMGQPGIHPHVASGDAHIREVLAFRLDWGGFASVPCTLQVEGRHPALHVNSVLPLSRYGAKVGSLQAWVKHDDTASDRGTATFPVHEVHKIAILDMRLLNSDRHDSNLLVVDREKSDGSGTTCELVPIDHGGCLPSLPEVNWFNWCWLSWPQMKVPLSASDAAYVANLDVKAEEKLLTELGVPARPRRALYCSTMLLQRGVAAGLSLLEVASLMCRGDEDEVPSELERLWTQAERLAYSALHNHRLRGCSDSFSSAPASRGATPLGGGARASSPSAAPGAATATTVAAATAEEDDLSAVSTAEDTAGEATPPKKPTPSTPRGGHRRTASGDVALARTLPMGSPKPPRRKMERWSEGEIEPSSPQIEPQTPPTPFETPNFRLPALTGIKRVISTSTLMDIASYSTLAADRDADATHAPAEEPGTSYPHTRRLSMGAASEDPDGAVEASFLAYFERMLDDMVERHVSRRDREQPAAPPEAKSPRNSRNSQGPAPLDAEDFFETEVIFETSERIEAEVP</sequence>
<organism evidence="8">
    <name type="scientific">Phaeocystis antarctica</name>
    <dbReference type="NCBI Taxonomy" id="33657"/>
    <lineage>
        <taxon>Eukaryota</taxon>
        <taxon>Haptista</taxon>
        <taxon>Haptophyta</taxon>
        <taxon>Prymnesiophyceae</taxon>
        <taxon>Phaeocystales</taxon>
        <taxon>Phaeocystaceae</taxon>
        <taxon>Phaeocystis</taxon>
    </lineage>
</organism>
<evidence type="ECO:0000256" key="5">
    <source>
        <dbReference type="ARBA" id="ARBA00022840"/>
    </source>
</evidence>
<feature type="region of interest" description="Disordered" evidence="6">
    <location>
        <begin position="663"/>
        <end position="700"/>
    </location>
</feature>
<feature type="compositionally biased region" description="Low complexity" evidence="6">
    <location>
        <begin position="469"/>
        <end position="489"/>
    </location>
</feature>
<dbReference type="AlphaFoldDB" id="A0A7S0DV09"/>
<keyword evidence="2" id="KW-0808">Transferase</keyword>
<keyword evidence="5" id="KW-0067">ATP-binding</keyword>
<feature type="region of interest" description="Disordered" evidence="6">
    <location>
        <begin position="1"/>
        <end position="22"/>
    </location>
</feature>
<comment type="similarity">
    <text evidence="1">Belongs to the PI3/PI4-kinase family. Type II PI4K subfamily.</text>
</comment>
<feature type="region of interest" description="Disordered" evidence="6">
    <location>
        <begin position="610"/>
        <end position="639"/>
    </location>
</feature>
<protein>
    <recommendedName>
        <fullName evidence="7">PI3K/PI4K catalytic domain-containing protein</fullName>
    </recommendedName>
</protein>
<dbReference type="InterPro" id="IPR044571">
    <property type="entry name" value="P4KG1-8"/>
</dbReference>
<dbReference type="GO" id="GO:0016301">
    <property type="term" value="F:kinase activity"/>
    <property type="evidence" value="ECO:0007669"/>
    <property type="project" value="UniProtKB-KW"/>
</dbReference>
<dbReference type="EMBL" id="HBEP01000384">
    <property type="protein sequence ID" value="CAD8466275.1"/>
    <property type="molecule type" value="Transcribed_RNA"/>
</dbReference>
<evidence type="ECO:0000256" key="4">
    <source>
        <dbReference type="ARBA" id="ARBA00022777"/>
    </source>
</evidence>
<dbReference type="GO" id="GO:0005524">
    <property type="term" value="F:ATP binding"/>
    <property type="evidence" value="ECO:0007669"/>
    <property type="project" value="UniProtKB-KW"/>
</dbReference>
<keyword evidence="4" id="KW-0418">Kinase</keyword>
<dbReference type="PANTHER" id="PTHR45800:SF11">
    <property type="entry name" value="PHOSPHATIDYLINOSITOL 3-KINASE-RELATED PROTEIN KINASE"/>
    <property type="match status" value="1"/>
</dbReference>
<feature type="region of interest" description="Disordered" evidence="6">
    <location>
        <begin position="451"/>
        <end position="579"/>
    </location>
</feature>
<keyword evidence="3" id="KW-0547">Nucleotide-binding</keyword>
<dbReference type="PROSITE" id="PS50290">
    <property type="entry name" value="PI3_4_KINASE_3"/>
    <property type="match status" value="1"/>
</dbReference>
<dbReference type="PANTHER" id="PTHR45800">
    <property type="entry name" value="PHOSPHATIDYLINOSITOL 4-KINASE GAMMA"/>
    <property type="match status" value="1"/>
</dbReference>
<gene>
    <name evidence="8" type="ORF">PANT1444_LOCUS219</name>
</gene>
<proteinExistence type="inferred from homology"/>
<name>A0A7S0DV09_9EUKA</name>
<reference evidence="8" key="1">
    <citation type="submission" date="2021-01" db="EMBL/GenBank/DDBJ databases">
        <authorList>
            <person name="Corre E."/>
            <person name="Pelletier E."/>
            <person name="Niang G."/>
            <person name="Scheremetjew M."/>
            <person name="Finn R."/>
            <person name="Kale V."/>
            <person name="Holt S."/>
            <person name="Cochrane G."/>
            <person name="Meng A."/>
            <person name="Brown T."/>
            <person name="Cohen L."/>
        </authorList>
    </citation>
    <scope>NUCLEOTIDE SEQUENCE</scope>
    <source>
        <strain evidence="8">CCMP1374</strain>
    </source>
</reference>
<feature type="region of interest" description="Disordered" evidence="6">
    <location>
        <begin position="85"/>
        <end position="107"/>
    </location>
</feature>
<evidence type="ECO:0000259" key="7">
    <source>
        <dbReference type="PROSITE" id="PS50290"/>
    </source>
</evidence>
<feature type="domain" description="PI3K/PI4K catalytic" evidence="7">
    <location>
        <begin position="154"/>
        <end position="444"/>
    </location>
</feature>
<dbReference type="InterPro" id="IPR000403">
    <property type="entry name" value="PI3/4_kinase_cat_dom"/>
</dbReference>
<evidence type="ECO:0000256" key="3">
    <source>
        <dbReference type="ARBA" id="ARBA00022741"/>
    </source>
</evidence>
<accession>A0A7S0DV09</accession>
<evidence type="ECO:0000256" key="6">
    <source>
        <dbReference type="SAM" id="MobiDB-lite"/>
    </source>
</evidence>